<evidence type="ECO:0000313" key="2">
    <source>
        <dbReference type="EMBL" id="KAJ2777596.1"/>
    </source>
</evidence>
<keyword evidence="1" id="KW-0812">Transmembrane</keyword>
<proteinExistence type="predicted"/>
<feature type="transmembrane region" description="Helical" evidence="1">
    <location>
        <begin position="91"/>
        <end position="114"/>
    </location>
</feature>
<feature type="transmembrane region" description="Helical" evidence="1">
    <location>
        <begin position="20"/>
        <end position="40"/>
    </location>
</feature>
<keyword evidence="3" id="KW-1185">Reference proteome</keyword>
<sequence length="357" mass="39476">MSDTSLTLGKWVVVEYAVNISSLVASALVLLAILIGAALSKHPVLSRPTLRLHITQAACTLLYALCRILAYHNVVERANEQTLRAFLWMSLTFYLCTQLISTLICVHVFLTVVTRRVSLVHRIQKFFEITGIALALLVAHPVMYAYRDVQWNTDERMAMLDGKWPLYAKYAWAVQLAWVFAAIVGSLVAAISVYSKTGGMAKEMELIEAHVSFDSVEWAQNASGAQTVNGIELCMEVHRMAMRVSMHALMPLVSGIWLVICALAPHHGWIYGLAMTMAASQGVVGMVLLLVNPALDQSRDQLLEHMREMISGKHVSPSLHLDFSKLDNTSTICLSPYQSHNNSSSNLQDISKPSAVL</sequence>
<evidence type="ECO:0000256" key="1">
    <source>
        <dbReference type="SAM" id="Phobius"/>
    </source>
</evidence>
<evidence type="ECO:0000313" key="3">
    <source>
        <dbReference type="Proteomes" id="UP001140172"/>
    </source>
</evidence>
<dbReference type="Proteomes" id="UP001140172">
    <property type="component" value="Unassembled WGS sequence"/>
</dbReference>
<dbReference type="EMBL" id="JANBUM010000403">
    <property type="protein sequence ID" value="KAJ2777596.1"/>
    <property type="molecule type" value="Genomic_DNA"/>
</dbReference>
<keyword evidence="1" id="KW-1133">Transmembrane helix</keyword>
<feature type="transmembrane region" description="Helical" evidence="1">
    <location>
        <begin position="52"/>
        <end position="71"/>
    </location>
</feature>
<name>A0A9W8LEW3_9FUNG</name>
<feature type="transmembrane region" description="Helical" evidence="1">
    <location>
        <begin position="248"/>
        <end position="265"/>
    </location>
</feature>
<comment type="caution">
    <text evidence="2">The sequence shown here is derived from an EMBL/GenBank/DDBJ whole genome shotgun (WGS) entry which is preliminary data.</text>
</comment>
<feature type="transmembrane region" description="Helical" evidence="1">
    <location>
        <begin position="126"/>
        <end position="146"/>
    </location>
</feature>
<feature type="transmembrane region" description="Helical" evidence="1">
    <location>
        <begin position="271"/>
        <end position="291"/>
    </location>
</feature>
<organism evidence="2 3">
    <name type="scientific">Coemansia interrupta</name>
    <dbReference type="NCBI Taxonomy" id="1126814"/>
    <lineage>
        <taxon>Eukaryota</taxon>
        <taxon>Fungi</taxon>
        <taxon>Fungi incertae sedis</taxon>
        <taxon>Zoopagomycota</taxon>
        <taxon>Kickxellomycotina</taxon>
        <taxon>Kickxellomycetes</taxon>
        <taxon>Kickxellales</taxon>
        <taxon>Kickxellaceae</taxon>
        <taxon>Coemansia</taxon>
    </lineage>
</organism>
<protein>
    <submittedName>
        <fullName evidence="2">Uncharacterized protein</fullName>
    </submittedName>
</protein>
<feature type="transmembrane region" description="Helical" evidence="1">
    <location>
        <begin position="170"/>
        <end position="194"/>
    </location>
</feature>
<reference evidence="2" key="1">
    <citation type="submission" date="2022-07" db="EMBL/GenBank/DDBJ databases">
        <title>Phylogenomic reconstructions and comparative analyses of Kickxellomycotina fungi.</title>
        <authorList>
            <person name="Reynolds N.K."/>
            <person name="Stajich J.E."/>
            <person name="Barry K."/>
            <person name="Grigoriev I.V."/>
            <person name="Crous P."/>
            <person name="Smith M.E."/>
        </authorList>
    </citation>
    <scope>NUCLEOTIDE SEQUENCE</scope>
    <source>
        <strain evidence="2">BCRC 34489</strain>
    </source>
</reference>
<dbReference type="OrthoDB" id="3251871at2759"/>
<dbReference type="AlphaFoldDB" id="A0A9W8LEW3"/>
<accession>A0A9W8LEW3</accession>
<gene>
    <name evidence="2" type="ORF">GGI15_004452</name>
</gene>
<keyword evidence="1" id="KW-0472">Membrane</keyword>